<proteinExistence type="predicted"/>
<evidence type="ECO:0000256" key="1">
    <source>
        <dbReference type="SAM" id="MobiDB-lite"/>
    </source>
</evidence>
<feature type="region of interest" description="Disordered" evidence="1">
    <location>
        <begin position="221"/>
        <end position="243"/>
    </location>
</feature>
<feature type="compositionally biased region" description="Basic and acidic residues" evidence="1">
    <location>
        <begin position="221"/>
        <end position="230"/>
    </location>
</feature>
<dbReference type="AlphaFoldDB" id="A0A444RNY3"/>
<evidence type="ECO:0000313" key="3">
    <source>
        <dbReference type="Proteomes" id="UP000288725"/>
    </source>
</evidence>
<evidence type="ECO:0000313" key="2">
    <source>
        <dbReference type="EMBL" id="RXG42862.1"/>
    </source>
</evidence>
<gene>
    <name evidence="2" type="ORF">VDGE_06585</name>
</gene>
<reference evidence="2 3" key="1">
    <citation type="submission" date="2018-12" db="EMBL/GenBank/DDBJ databases">
        <title>Genome of Verticillium dahliae isolate Getta Getta.</title>
        <authorList>
            <person name="Gardiner D.M."/>
        </authorList>
    </citation>
    <scope>NUCLEOTIDE SEQUENCE [LARGE SCALE GENOMIC DNA]</scope>
    <source>
        <strain evidence="2 3">Getta Getta</strain>
    </source>
</reference>
<accession>A0A444RNY3</accession>
<organism evidence="2 3">
    <name type="scientific">Verticillium dahliae</name>
    <name type="common">Verticillium wilt</name>
    <dbReference type="NCBI Taxonomy" id="27337"/>
    <lineage>
        <taxon>Eukaryota</taxon>
        <taxon>Fungi</taxon>
        <taxon>Dikarya</taxon>
        <taxon>Ascomycota</taxon>
        <taxon>Pezizomycotina</taxon>
        <taxon>Sordariomycetes</taxon>
        <taxon>Hypocreomycetidae</taxon>
        <taxon>Glomerellales</taxon>
        <taxon>Plectosphaerellaceae</taxon>
        <taxon>Verticillium</taxon>
    </lineage>
</organism>
<name>A0A444RNY3_VERDA</name>
<comment type="caution">
    <text evidence="2">The sequence shown here is derived from an EMBL/GenBank/DDBJ whole genome shotgun (WGS) entry which is preliminary data.</text>
</comment>
<dbReference type="EMBL" id="RSDZ01000121">
    <property type="protein sequence ID" value="RXG42862.1"/>
    <property type="molecule type" value="Genomic_DNA"/>
</dbReference>
<sequence length="416" mass="44493">MNRLFSRVLPAPAAIPHISTAPIHTSAPCHAQRIYPTNYTPKGIGLSPIKPRKPAPPPPGWTPFAISNLLLDLDAYESRYVRPYDDAADDARQRAAWVANPTRDALKQAARDFSPEFRRANFLFAEAHGARSSRKWRVGELDLFAGALLGVRPAKEGAQASPGAAAKSPSAVEELAIVVRQNAIPSSAAQGERLLEWLLHRQAQLDETLPPDAVALESRIEPRETTRLDAEAGGSSANAGQQRPEWSGFLSWKRLVTAILQTEAGVAILAKRKEELARTMEGLLTPENALDQLVFLNNLHARFHADGVELGLHLCGAGLVLAAEARQGRALTRYLSLGAGSGYWRASTSREGASAAIPDLMLQNLRAVLVKADDGSISFDGSASKLLVALDSDAAVAGSSIEQLAPAGRQPQAASS</sequence>
<dbReference type="Proteomes" id="UP000288725">
    <property type="component" value="Chromosome 8"/>
</dbReference>
<protein>
    <submittedName>
        <fullName evidence="2">Uncharacterized protein</fullName>
    </submittedName>
</protein>